<keyword evidence="1" id="KW-0732">Signal</keyword>
<dbReference type="Proteomes" id="UP001259982">
    <property type="component" value="Unassembled WGS sequence"/>
</dbReference>
<dbReference type="RefSeq" id="WP_311656714.1">
    <property type="nucleotide sequence ID" value="NZ_JAVRHY010000001.1"/>
</dbReference>
<evidence type="ECO:0000313" key="3">
    <source>
        <dbReference type="Proteomes" id="UP001259982"/>
    </source>
</evidence>
<feature type="chain" id="PRO_5045410826" evidence="1">
    <location>
        <begin position="20"/>
        <end position="146"/>
    </location>
</feature>
<gene>
    <name evidence="2" type="ORF">RM531_01360</name>
</gene>
<evidence type="ECO:0000313" key="2">
    <source>
        <dbReference type="EMBL" id="MDT0617113.1"/>
    </source>
</evidence>
<evidence type="ECO:0000256" key="1">
    <source>
        <dbReference type="SAM" id="SignalP"/>
    </source>
</evidence>
<reference evidence="2 3" key="1">
    <citation type="submission" date="2023-09" db="EMBL/GenBank/DDBJ databases">
        <authorList>
            <person name="Rey-Velasco X."/>
        </authorList>
    </citation>
    <scope>NUCLEOTIDE SEQUENCE [LARGE SCALE GENOMIC DNA]</scope>
    <source>
        <strain evidence="2 3">P385</strain>
    </source>
</reference>
<keyword evidence="3" id="KW-1185">Reference proteome</keyword>
<proteinExistence type="predicted"/>
<organism evidence="2 3">
    <name type="scientific">Spectribacter acetivorans</name>
    <dbReference type="NCBI Taxonomy" id="3075603"/>
    <lineage>
        <taxon>Bacteria</taxon>
        <taxon>Pseudomonadati</taxon>
        <taxon>Pseudomonadota</taxon>
        <taxon>Gammaproteobacteria</taxon>
        <taxon>Salinisphaerales</taxon>
        <taxon>Salinisphaeraceae</taxon>
        <taxon>Spectribacter</taxon>
    </lineage>
</organism>
<name>A0ABU3B730_9GAMM</name>
<dbReference type="EMBL" id="JAVRHY010000001">
    <property type="protein sequence ID" value="MDT0617113.1"/>
    <property type="molecule type" value="Genomic_DNA"/>
</dbReference>
<comment type="caution">
    <text evidence="2">The sequence shown here is derived from an EMBL/GenBank/DDBJ whole genome shotgun (WGS) entry which is preliminary data.</text>
</comment>
<sequence length="146" mass="14873">MKKLIFATLLIAAALPARAAPEASLSGLLTLTGDSIIATAEFLAADVENTTLFLTDGLAATGDFLAGDVDAFFALANGEITPQEYLTGSITGTADFLVNDFNGTAMFIADSIIGTGEFLAADFFTAAALTDTLPGLETADLSALGI</sequence>
<protein>
    <submittedName>
        <fullName evidence="2">Uncharacterized protein</fullName>
    </submittedName>
</protein>
<accession>A0ABU3B730</accession>
<feature type="signal peptide" evidence="1">
    <location>
        <begin position="1"/>
        <end position="19"/>
    </location>
</feature>